<gene>
    <name evidence="3" type="ORF">L1785_13060</name>
</gene>
<dbReference type="PANTHER" id="PTHR43669">
    <property type="entry name" value="5-KETO-D-GLUCONATE 5-REDUCTASE"/>
    <property type="match status" value="1"/>
</dbReference>
<dbReference type="Gene3D" id="3.40.50.720">
    <property type="entry name" value="NAD(P)-binding Rossmann-like Domain"/>
    <property type="match status" value="1"/>
</dbReference>
<dbReference type="GO" id="GO:0016491">
    <property type="term" value="F:oxidoreductase activity"/>
    <property type="evidence" value="ECO:0007669"/>
    <property type="project" value="UniProtKB-KW"/>
</dbReference>
<dbReference type="PANTHER" id="PTHR43669:SF12">
    <property type="entry name" value="BLR5618 PROTEIN"/>
    <property type="match status" value="1"/>
</dbReference>
<evidence type="ECO:0000313" key="4">
    <source>
        <dbReference type="Proteomes" id="UP001165405"/>
    </source>
</evidence>
<dbReference type="EMBL" id="JAKGSG010000035">
    <property type="protein sequence ID" value="MCF4121906.1"/>
    <property type="molecule type" value="Genomic_DNA"/>
</dbReference>
<dbReference type="RefSeq" id="WP_236089701.1">
    <property type="nucleotide sequence ID" value="NZ_JAKGSG010000035.1"/>
</dbReference>
<keyword evidence="2" id="KW-0560">Oxidoreductase</keyword>
<evidence type="ECO:0000256" key="1">
    <source>
        <dbReference type="ARBA" id="ARBA00006484"/>
    </source>
</evidence>
<reference evidence="3" key="1">
    <citation type="submission" date="2022-01" db="EMBL/GenBank/DDBJ databases">
        <title>Antribacter sp. nov., isolated from Guizhou of China.</title>
        <authorList>
            <person name="Chengliang C."/>
            <person name="Ya Z."/>
        </authorList>
    </citation>
    <scope>NUCLEOTIDE SEQUENCE</scope>
    <source>
        <strain evidence="3">KLBMP 9083</strain>
    </source>
</reference>
<comment type="similarity">
    <text evidence="1">Belongs to the short-chain dehydrogenases/reductases (SDR) family.</text>
</comment>
<dbReference type="SUPFAM" id="SSF51735">
    <property type="entry name" value="NAD(P)-binding Rossmann-fold domains"/>
    <property type="match status" value="1"/>
</dbReference>
<name>A0AA41U7S3_9MICO</name>
<dbReference type="Proteomes" id="UP001165405">
    <property type="component" value="Unassembled WGS sequence"/>
</dbReference>
<organism evidence="3 4">
    <name type="scientific">Antribacter soli</name>
    <dbReference type="NCBI Taxonomy" id="2910976"/>
    <lineage>
        <taxon>Bacteria</taxon>
        <taxon>Bacillati</taxon>
        <taxon>Actinomycetota</taxon>
        <taxon>Actinomycetes</taxon>
        <taxon>Micrococcales</taxon>
        <taxon>Promicromonosporaceae</taxon>
        <taxon>Antribacter</taxon>
    </lineage>
</organism>
<comment type="caution">
    <text evidence="3">The sequence shown here is derived from an EMBL/GenBank/DDBJ whole genome shotgun (WGS) entry which is preliminary data.</text>
</comment>
<dbReference type="AlphaFoldDB" id="A0AA41U7S3"/>
<protein>
    <submittedName>
        <fullName evidence="3">SDR family oxidoreductase</fullName>
    </submittedName>
</protein>
<evidence type="ECO:0000313" key="3">
    <source>
        <dbReference type="EMBL" id="MCF4121906.1"/>
    </source>
</evidence>
<keyword evidence="4" id="KW-1185">Reference proteome</keyword>
<proteinExistence type="inferred from homology"/>
<sequence>MGEPLGTPVLVVGAGGFVGSRVARGLAAGGRPVLAASRGPLPDAGRSPGVHHCRYTDLASLPAAVQETCTAAGLALPGGVVASVGGWHKGPGLLELDPVVWRETLESHLTAHLLAARALVPLLAQARAQAQARAATGGPRPYIVLNGAASHEAMSGSGAISVTGAGLSMLVRVLRTEAAERGTPVRFHELVIDDAVAADDRNETPARTVDPARVVAALGEMLDRSDADAVVHLAGEPPA</sequence>
<accession>A0AA41U7S3</accession>
<dbReference type="InterPro" id="IPR036291">
    <property type="entry name" value="NAD(P)-bd_dom_sf"/>
</dbReference>
<dbReference type="CDD" id="cd05233">
    <property type="entry name" value="SDR_c"/>
    <property type="match status" value="1"/>
</dbReference>
<evidence type="ECO:0000256" key="2">
    <source>
        <dbReference type="ARBA" id="ARBA00023002"/>
    </source>
</evidence>